<dbReference type="InterPro" id="IPR010854">
    <property type="entry name" value="YdgH/BhsA/McbA-like_dom"/>
</dbReference>
<dbReference type="InterPro" id="IPR036275">
    <property type="entry name" value="YdgH-like_sf"/>
</dbReference>
<dbReference type="Gene3D" id="3.30.1660.10">
    <property type="entry name" value="Flavin-binding protein dodecin"/>
    <property type="match status" value="1"/>
</dbReference>
<protein>
    <recommendedName>
        <fullName evidence="3">YdgH/BhsA/McbA-like domain-containing protein</fullName>
    </recommendedName>
</protein>
<feature type="signal peptide" evidence="2">
    <location>
        <begin position="1"/>
        <end position="20"/>
    </location>
</feature>
<keyword evidence="1 2" id="KW-0732">Signal</keyword>
<evidence type="ECO:0000256" key="2">
    <source>
        <dbReference type="SAM" id="SignalP"/>
    </source>
</evidence>
<proteinExistence type="predicted"/>
<name>A0A6P1PV13_9GAMM</name>
<accession>A0A6P1PV13</accession>
<sequence>MKTIITLLLVCFCLPFSVYAKTITATGDTLEQTESKIHQLAQNEGGKSYKIIEARMANKVHMTAIINP</sequence>
<dbReference type="AlphaFoldDB" id="A0A6P1PV13"/>
<feature type="chain" id="PRO_5027090705" description="YdgH/BhsA/McbA-like domain-containing protein" evidence="2">
    <location>
        <begin position="21"/>
        <end position="68"/>
    </location>
</feature>
<feature type="domain" description="YdgH/BhsA/McbA-like" evidence="3">
    <location>
        <begin position="22"/>
        <end position="66"/>
    </location>
</feature>
<dbReference type="EMBL" id="CP028271">
    <property type="protein sequence ID" value="QHM69971.1"/>
    <property type="molecule type" value="Genomic_DNA"/>
</dbReference>
<dbReference type="RefSeq" id="WP_160619779.1">
    <property type="nucleotide sequence ID" value="NZ_CP028271.1"/>
</dbReference>
<dbReference type="KEGG" id="mint:C7M51_00231"/>
<evidence type="ECO:0000313" key="5">
    <source>
        <dbReference type="Proteomes" id="UP000464053"/>
    </source>
</evidence>
<organism evidence="4 5">
    <name type="scientific">Mixta intestinalis</name>
    <dbReference type="NCBI Taxonomy" id="1615494"/>
    <lineage>
        <taxon>Bacteria</taxon>
        <taxon>Pseudomonadati</taxon>
        <taxon>Pseudomonadota</taxon>
        <taxon>Gammaproteobacteria</taxon>
        <taxon>Enterobacterales</taxon>
        <taxon>Erwiniaceae</taxon>
        <taxon>Mixta</taxon>
    </lineage>
</organism>
<dbReference type="SUPFAM" id="SSF159871">
    <property type="entry name" value="YdgH-like"/>
    <property type="match status" value="1"/>
</dbReference>
<dbReference type="Pfam" id="PF07338">
    <property type="entry name" value="YdgH_BhsA-like"/>
    <property type="match status" value="1"/>
</dbReference>
<keyword evidence="5" id="KW-1185">Reference proteome</keyword>
<evidence type="ECO:0000256" key="1">
    <source>
        <dbReference type="ARBA" id="ARBA00022729"/>
    </source>
</evidence>
<gene>
    <name evidence="4" type="ORF">C7M51_00231</name>
</gene>
<dbReference type="Proteomes" id="UP000464053">
    <property type="component" value="Chromosome"/>
</dbReference>
<evidence type="ECO:0000313" key="4">
    <source>
        <dbReference type="EMBL" id="QHM69971.1"/>
    </source>
</evidence>
<dbReference type="InterPro" id="IPR025543">
    <property type="entry name" value="Dodecin-like"/>
</dbReference>
<evidence type="ECO:0000259" key="3">
    <source>
        <dbReference type="Pfam" id="PF07338"/>
    </source>
</evidence>
<reference evidence="4 5" key="1">
    <citation type="submission" date="2018-03" db="EMBL/GenBank/DDBJ databases">
        <title>Pantoea intestinalis SRCM103226 isolated form the mealworm.</title>
        <authorList>
            <person name="Jeong D.-Y."/>
            <person name="Kim J.W."/>
        </authorList>
    </citation>
    <scope>NUCLEOTIDE SEQUENCE [LARGE SCALE GENOMIC DNA]</scope>
    <source>
        <strain evidence="4 5">SRCM103226</strain>
    </source>
</reference>
<dbReference type="OrthoDB" id="6629029at2"/>